<accession>A0ABW2BQE3</accession>
<dbReference type="PANTHER" id="PTHR43124:SF3">
    <property type="entry name" value="CHLORAMPHENICOL EFFLUX PUMP RV0191"/>
    <property type="match status" value="1"/>
</dbReference>
<gene>
    <name evidence="8" type="ORF">ACFQE0_25790</name>
</gene>
<protein>
    <submittedName>
        <fullName evidence="8">MFS transporter</fullName>
    </submittedName>
</protein>
<dbReference type="Pfam" id="PF07690">
    <property type="entry name" value="MFS_1"/>
    <property type="match status" value="1"/>
</dbReference>
<evidence type="ECO:0000256" key="1">
    <source>
        <dbReference type="ARBA" id="ARBA00004651"/>
    </source>
</evidence>
<organism evidence="8 9">
    <name type="scientific">Methylobacterium komagatae</name>
    <dbReference type="NCBI Taxonomy" id="374425"/>
    <lineage>
        <taxon>Bacteria</taxon>
        <taxon>Pseudomonadati</taxon>
        <taxon>Pseudomonadota</taxon>
        <taxon>Alphaproteobacteria</taxon>
        <taxon>Hyphomicrobiales</taxon>
        <taxon>Methylobacteriaceae</taxon>
        <taxon>Methylobacterium</taxon>
    </lineage>
</organism>
<feature type="transmembrane region" description="Helical" evidence="6">
    <location>
        <begin position="129"/>
        <end position="150"/>
    </location>
</feature>
<keyword evidence="9" id="KW-1185">Reference proteome</keyword>
<dbReference type="SUPFAM" id="SSF103473">
    <property type="entry name" value="MFS general substrate transporter"/>
    <property type="match status" value="1"/>
</dbReference>
<comment type="subcellular location">
    <subcellularLocation>
        <location evidence="1">Cell membrane</location>
        <topology evidence="1">Multi-pass membrane protein</topology>
    </subcellularLocation>
</comment>
<evidence type="ECO:0000256" key="5">
    <source>
        <dbReference type="ARBA" id="ARBA00023136"/>
    </source>
</evidence>
<evidence type="ECO:0000259" key="7">
    <source>
        <dbReference type="PROSITE" id="PS50850"/>
    </source>
</evidence>
<dbReference type="InterPro" id="IPR050189">
    <property type="entry name" value="MFS_Efflux_Transporters"/>
</dbReference>
<feature type="transmembrane region" description="Helical" evidence="6">
    <location>
        <begin position="190"/>
        <end position="210"/>
    </location>
</feature>
<feature type="transmembrane region" description="Helical" evidence="6">
    <location>
        <begin position="33"/>
        <end position="53"/>
    </location>
</feature>
<sequence length="432" mass="44077">MTLVDHSNTTPLDAEVAATAAPSKAAPGSNPTLVLLALAMGGFAIGTTEFAAMSLLPDFAPDLGLDPPTAGHVISAYALGVVVGAPVIAVLAAKVARRTLLIGLMCLFAVGNGLSALAPTYGWMLAFRFLAGLPHGAYFGVAALVAASLVPRERRSQAVSRVLLGLTIATVVGVPLANGIGQFVGWRWSFGLVALLALLTAVLVRVHAPLGEPAEGASPLRELGALKRGQVWLTLATGAIGFGGLFSVYTYLASTLLDVTHASPAAIPAVLAVFGLGMTIGNLVCAWAADRAQMPAAGATLVWSAAALALYPFASASLWTLTPTVFLIGCGCGLATILQTRLMDVAEDAQTLAAALNHSAFNVANALGPWLAGLALAAGFGLPATGWVGVALALGGLAIWSISVLLERRSQAARAIDMERSEAAPLGYKMRD</sequence>
<feature type="transmembrane region" description="Helical" evidence="6">
    <location>
        <begin position="320"/>
        <end position="338"/>
    </location>
</feature>
<dbReference type="PANTHER" id="PTHR43124">
    <property type="entry name" value="PURINE EFFLUX PUMP PBUE"/>
    <property type="match status" value="1"/>
</dbReference>
<dbReference type="RefSeq" id="WP_378974817.1">
    <property type="nucleotide sequence ID" value="NZ_JBHSWN010000001.1"/>
</dbReference>
<feature type="transmembrane region" description="Helical" evidence="6">
    <location>
        <begin position="231"/>
        <end position="253"/>
    </location>
</feature>
<evidence type="ECO:0000256" key="4">
    <source>
        <dbReference type="ARBA" id="ARBA00022989"/>
    </source>
</evidence>
<feature type="transmembrane region" description="Helical" evidence="6">
    <location>
        <begin position="386"/>
        <end position="406"/>
    </location>
</feature>
<feature type="transmembrane region" description="Helical" evidence="6">
    <location>
        <begin position="162"/>
        <end position="184"/>
    </location>
</feature>
<keyword evidence="3 6" id="KW-0812">Transmembrane</keyword>
<evidence type="ECO:0000256" key="6">
    <source>
        <dbReference type="SAM" id="Phobius"/>
    </source>
</evidence>
<keyword evidence="5 6" id="KW-0472">Membrane</keyword>
<evidence type="ECO:0000313" key="9">
    <source>
        <dbReference type="Proteomes" id="UP001596292"/>
    </source>
</evidence>
<evidence type="ECO:0000313" key="8">
    <source>
        <dbReference type="EMBL" id="MFC6792667.1"/>
    </source>
</evidence>
<keyword evidence="2" id="KW-1003">Cell membrane</keyword>
<feature type="transmembrane region" description="Helical" evidence="6">
    <location>
        <begin position="359"/>
        <end position="380"/>
    </location>
</feature>
<feature type="transmembrane region" description="Helical" evidence="6">
    <location>
        <begin position="265"/>
        <end position="289"/>
    </location>
</feature>
<dbReference type="Proteomes" id="UP001596292">
    <property type="component" value="Unassembled WGS sequence"/>
</dbReference>
<dbReference type="InterPro" id="IPR020846">
    <property type="entry name" value="MFS_dom"/>
</dbReference>
<dbReference type="InterPro" id="IPR011701">
    <property type="entry name" value="MFS"/>
</dbReference>
<dbReference type="InterPro" id="IPR036259">
    <property type="entry name" value="MFS_trans_sf"/>
</dbReference>
<feature type="transmembrane region" description="Helical" evidence="6">
    <location>
        <begin position="296"/>
        <end position="314"/>
    </location>
</feature>
<feature type="transmembrane region" description="Helical" evidence="6">
    <location>
        <begin position="100"/>
        <end position="123"/>
    </location>
</feature>
<dbReference type="CDD" id="cd17324">
    <property type="entry name" value="MFS_NepI_like"/>
    <property type="match status" value="1"/>
</dbReference>
<comment type="caution">
    <text evidence="8">The sequence shown here is derived from an EMBL/GenBank/DDBJ whole genome shotgun (WGS) entry which is preliminary data.</text>
</comment>
<dbReference type="Gene3D" id="1.20.1250.20">
    <property type="entry name" value="MFS general substrate transporter like domains"/>
    <property type="match status" value="2"/>
</dbReference>
<proteinExistence type="predicted"/>
<feature type="domain" description="Major facilitator superfamily (MFS) profile" evidence="7">
    <location>
        <begin position="34"/>
        <end position="413"/>
    </location>
</feature>
<dbReference type="PROSITE" id="PS50850">
    <property type="entry name" value="MFS"/>
    <property type="match status" value="1"/>
</dbReference>
<evidence type="ECO:0000256" key="3">
    <source>
        <dbReference type="ARBA" id="ARBA00022692"/>
    </source>
</evidence>
<keyword evidence="4 6" id="KW-1133">Transmembrane helix</keyword>
<reference evidence="9" key="1">
    <citation type="journal article" date="2019" name="Int. J. Syst. Evol. Microbiol.">
        <title>The Global Catalogue of Microorganisms (GCM) 10K type strain sequencing project: providing services to taxonomists for standard genome sequencing and annotation.</title>
        <authorList>
            <consortium name="The Broad Institute Genomics Platform"/>
            <consortium name="The Broad Institute Genome Sequencing Center for Infectious Disease"/>
            <person name="Wu L."/>
            <person name="Ma J."/>
        </authorList>
    </citation>
    <scope>NUCLEOTIDE SEQUENCE [LARGE SCALE GENOMIC DNA]</scope>
    <source>
        <strain evidence="9">CCUG 48316</strain>
    </source>
</reference>
<feature type="transmembrane region" description="Helical" evidence="6">
    <location>
        <begin position="73"/>
        <end position="93"/>
    </location>
</feature>
<evidence type="ECO:0000256" key="2">
    <source>
        <dbReference type="ARBA" id="ARBA00022475"/>
    </source>
</evidence>
<name>A0ABW2BQE3_9HYPH</name>
<dbReference type="EMBL" id="JBHSWN010000001">
    <property type="protein sequence ID" value="MFC6792667.1"/>
    <property type="molecule type" value="Genomic_DNA"/>
</dbReference>